<reference evidence="3" key="1">
    <citation type="submission" date="2013-08" db="EMBL/GenBank/DDBJ databases">
        <authorList>
            <person name="Mendez C."/>
            <person name="Richter M."/>
            <person name="Ferrer M."/>
            <person name="Sanchez J."/>
        </authorList>
    </citation>
    <scope>NUCLEOTIDE SEQUENCE</scope>
</reference>
<gene>
    <name evidence="3" type="ORF">B2A_03858</name>
</gene>
<organism evidence="3">
    <name type="scientific">mine drainage metagenome</name>
    <dbReference type="NCBI Taxonomy" id="410659"/>
    <lineage>
        <taxon>unclassified sequences</taxon>
        <taxon>metagenomes</taxon>
        <taxon>ecological metagenomes</taxon>
    </lineage>
</organism>
<sequence length="71" mass="8000">MYKAESAGICVVMVDPRHTSQKCSRCGNIKHDLKLSDRIYHCNICDLTIDRDLNAAINVLNDGIDKDREGH</sequence>
<dbReference type="GO" id="GO:0003677">
    <property type="term" value="F:DNA binding"/>
    <property type="evidence" value="ECO:0007669"/>
    <property type="project" value="UniProtKB-KW"/>
</dbReference>
<comment type="caution">
    <text evidence="3">The sequence shown here is derived from an EMBL/GenBank/DDBJ whole genome shotgun (WGS) entry which is preliminary data.</text>
</comment>
<protein>
    <submittedName>
        <fullName evidence="3">Protein containing Transposase, IS605 OrfB</fullName>
    </submittedName>
</protein>
<evidence type="ECO:0000256" key="1">
    <source>
        <dbReference type="ARBA" id="ARBA00023125"/>
    </source>
</evidence>
<dbReference type="InterPro" id="IPR010095">
    <property type="entry name" value="Cas12f1-like_TNB"/>
</dbReference>
<feature type="domain" description="Cas12f1-like TNB" evidence="2">
    <location>
        <begin position="2"/>
        <end position="59"/>
    </location>
</feature>
<accession>T1AT17</accession>
<dbReference type="EMBL" id="AUZZ01002566">
    <property type="protein sequence ID" value="EQD59683.1"/>
    <property type="molecule type" value="Genomic_DNA"/>
</dbReference>
<name>T1AT17_9ZZZZ</name>
<feature type="non-terminal residue" evidence="3">
    <location>
        <position position="71"/>
    </location>
</feature>
<evidence type="ECO:0000313" key="3">
    <source>
        <dbReference type="EMBL" id="EQD59683.1"/>
    </source>
</evidence>
<dbReference type="AlphaFoldDB" id="T1AT17"/>
<dbReference type="Pfam" id="PF07282">
    <property type="entry name" value="Cas12f1-like_TNB"/>
    <property type="match status" value="1"/>
</dbReference>
<keyword evidence="1" id="KW-0238">DNA-binding</keyword>
<evidence type="ECO:0000259" key="2">
    <source>
        <dbReference type="Pfam" id="PF07282"/>
    </source>
</evidence>
<proteinExistence type="predicted"/>
<reference evidence="3" key="2">
    <citation type="journal article" date="2014" name="ISME J.">
        <title>Microbial stratification in low pH oxic and suboxic macroscopic growths along an acid mine drainage.</title>
        <authorList>
            <person name="Mendez-Garcia C."/>
            <person name="Mesa V."/>
            <person name="Sprenger R.R."/>
            <person name="Richter M."/>
            <person name="Diez M.S."/>
            <person name="Solano J."/>
            <person name="Bargiela R."/>
            <person name="Golyshina O.V."/>
            <person name="Manteca A."/>
            <person name="Ramos J.L."/>
            <person name="Gallego J.R."/>
            <person name="Llorente I."/>
            <person name="Martins Dos Santos V.A."/>
            <person name="Jensen O.N."/>
            <person name="Pelaez A.I."/>
            <person name="Sanchez J."/>
            <person name="Ferrer M."/>
        </authorList>
    </citation>
    <scope>NUCLEOTIDE SEQUENCE</scope>
</reference>